<feature type="transmembrane region" description="Helical" evidence="1">
    <location>
        <begin position="183"/>
        <end position="200"/>
    </location>
</feature>
<dbReference type="Proteomes" id="UP000319486">
    <property type="component" value="Unassembled WGS sequence"/>
</dbReference>
<dbReference type="InterPro" id="IPR003675">
    <property type="entry name" value="Rce1/LyrA-like_dom"/>
</dbReference>
<dbReference type="EMBL" id="RCZO01000011">
    <property type="protein sequence ID" value="TPG04985.1"/>
    <property type="molecule type" value="Genomic_DNA"/>
</dbReference>
<feature type="transmembrane region" description="Helical" evidence="1">
    <location>
        <begin position="118"/>
        <end position="138"/>
    </location>
</feature>
<dbReference type="GO" id="GO:0006508">
    <property type="term" value="P:proteolysis"/>
    <property type="evidence" value="ECO:0007669"/>
    <property type="project" value="UniProtKB-KW"/>
</dbReference>
<comment type="caution">
    <text evidence="3">The sequence shown here is derived from an EMBL/GenBank/DDBJ whole genome shotgun (WGS) entry which is preliminary data.</text>
</comment>
<keyword evidence="4" id="KW-1185">Reference proteome</keyword>
<feature type="transmembrane region" description="Helical" evidence="1">
    <location>
        <begin position="207"/>
        <end position="227"/>
    </location>
</feature>
<protein>
    <submittedName>
        <fullName evidence="3">CPBP family intramembrane metalloprotease</fullName>
    </submittedName>
</protein>
<dbReference type="GO" id="GO:0004175">
    <property type="term" value="F:endopeptidase activity"/>
    <property type="evidence" value="ECO:0007669"/>
    <property type="project" value="UniProtKB-ARBA"/>
</dbReference>
<gene>
    <name evidence="3" type="ORF">EAH88_16595</name>
</gene>
<dbReference type="AlphaFoldDB" id="A0A502BUP7"/>
<keyword evidence="3" id="KW-0645">Protease</keyword>
<evidence type="ECO:0000313" key="4">
    <source>
        <dbReference type="Proteomes" id="UP000319486"/>
    </source>
</evidence>
<keyword evidence="1" id="KW-0472">Membrane</keyword>
<evidence type="ECO:0000313" key="3">
    <source>
        <dbReference type="EMBL" id="TPG04985.1"/>
    </source>
</evidence>
<dbReference type="OrthoDB" id="5959329at2"/>
<feature type="transmembrane region" description="Helical" evidence="1">
    <location>
        <begin position="158"/>
        <end position="177"/>
    </location>
</feature>
<keyword evidence="3" id="KW-0482">Metalloprotease</keyword>
<keyword evidence="1" id="KW-0812">Transmembrane</keyword>
<reference evidence="3 4" key="1">
    <citation type="journal article" date="2019" name="Environ. Microbiol.">
        <title>Species interactions and distinct microbial communities in high Arctic permafrost affected cryosols are associated with the CH4 and CO2 gas fluxes.</title>
        <authorList>
            <person name="Altshuler I."/>
            <person name="Hamel J."/>
            <person name="Turney S."/>
            <person name="Magnuson E."/>
            <person name="Levesque R."/>
            <person name="Greer C."/>
            <person name="Whyte L.G."/>
        </authorList>
    </citation>
    <scope>NUCLEOTIDE SEQUENCE [LARGE SCALE GENOMIC DNA]</scope>
    <source>
        <strain evidence="3 4">S13Y</strain>
    </source>
</reference>
<sequence>MLALRGRRRRVSPGMTVAAIRRTKGKTMWLVSPVTNALIAVLLLAGLPFLGYVIFHKWRHKRRFVEIARRAGLQGSGARYVLISAAVALLVVGVLLLWHPPIAPFVQAGSPQRDFAGLGMGIPAIVMALLYGVVQTGFVEELVFRGLIAGSLARRLPLVWANLLQAAIFLLPHLLILKTMPELWVLLPLIFLLALIMGWVRIKSGSIIGSWLVHAALNVTMCLTVAVRTVV</sequence>
<feature type="transmembrane region" description="Helical" evidence="1">
    <location>
        <begin position="77"/>
        <end position="98"/>
    </location>
</feature>
<dbReference type="RefSeq" id="WP_140654932.1">
    <property type="nucleotide sequence ID" value="NZ_RCZB01000001.1"/>
</dbReference>
<organism evidence="3 4">
    <name type="scientific">Rhodanobacter glycinis</name>
    <dbReference type="NCBI Taxonomy" id="582702"/>
    <lineage>
        <taxon>Bacteria</taxon>
        <taxon>Pseudomonadati</taxon>
        <taxon>Pseudomonadota</taxon>
        <taxon>Gammaproteobacteria</taxon>
        <taxon>Lysobacterales</taxon>
        <taxon>Rhodanobacteraceae</taxon>
        <taxon>Rhodanobacter</taxon>
    </lineage>
</organism>
<dbReference type="GO" id="GO:0008237">
    <property type="term" value="F:metallopeptidase activity"/>
    <property type="evidence" value="ECO:0007669"/>
    <property type="project" value="UniProtKB-KW"/>
</dbReference>
<evidence type="ECO:0000256" key="1">
    <source>
        <dbReference type="SAM" id="Phobius"/>
    </source>
</evidence>
<keyword evidence="3" id="KW-0378">Hydrolase</keyword>
<dbReference type="GO" id="GO:0080120">
    <property type="term" value="P:CAAX-box protein maturation"/>
    <property type="evidence" value="ECO:0007669"/>
    <property type="project" value="UniProtKB-ARBA"/>
</dbReference>
<accession>A0A502BUP7</accession>
<name>A0A502BUP7_9GAMM</name>
<evidence type="ECO:0000259" key="2">
    <source>
        <dbReference type="Pfam" id="PF02517"/>
    </source>
</evidence>
<proteinExistence type="predicted"/>
<keyword evidence="1" id="KW-1133">Transmembrane helix</keyword>
<dbReference type="Pfam" id="PF02517">
    <property type="entry name" value="Rce1-like"/>
    <property type="match status" value="1"/>
</dbReference>
<feature type="domain" description="CAAX prenyl protease 2/Lysostaphin resistance protein A-like" evidence="2">
    <location>
        <begin position="125"/>
        <end position="219"/>
    </location>
</feature>
<feature type="transmembrane region" description="Helical" evidence="1">
    <location>
        <begin position="37"/>
        <end position="56"/>
    </location>
</feature>